<reference evidence="7 9" key="1">
    <citation type="submission" date="2015-09" db="EMBL/GenBank/DDBJ databases">
        <authorList>
            <consortium name="Pathogen Informatics"/>
        </authorList>
    </citation>
    <scope>NUCLEOTIDE SEQUENCE [LARGE SCALE GENOMIC DNA]</scope>
    <source>
        <strain evidence="7 9">2789STDY5834885</strain>
    </source>
</reference>
<reference evidence="8 10" key="2">
    <citation type="journal article" date="2020" name="Cell Host Microbe">
        <title>Functional and Genomic Variation between Human-Derived Isolates of Lachnospiraceae Reveals Inter- and Intra-Species Diversity.</title>
        <authorList>
            <person name="Sorbara M.T."/>
            <person name="Littmann E.R."/>
            <person name="Fontana E."/>
            <person name="Moody T.U."/>
            <person name="Kohout C.E."/>
            <person name="Gjonbalaj M."/>
            <person name="Eaton V."/>
            <person name="Seok R."/>
            <person name="Leiner I.M."/>
            <person name="Pamer E.G."/>
        </authorList>
    </citation>
    <scope>NUCLEOTIDE SEQUENCE [LARGE SCALE GENOMIC DNA]</scope>
    <source>
        <strain evidence="8 10">MSK.14.54</strain>
    </source>
</reference>
<dbReference type="Proteomes" id="UP000095709">
    <property type="component" value="Unassembled WGS sequence"/>
</dbReference>
<accession>A0A174GF32</accession>
<dbReference type="PANTHER" id="PTHR43649:SF33">
    <property type="entry name" value="POLYGALACTURONAN_RHAMNOGALACTURONAN-BINDING PROTEIN YTCQ"/>
    <property type="match status" value="1"/>
</dbReference>
<dbReference type="Gene3D" id="3.40.190.10">
    <property type="entry name" value="Periplasmic binding protein-like II"/>
    <property type="match status" value="2"/>
</dbReference>
<keyword evidence="2 6" id="KW-0732">Signal</keyword>
<keyword evidence="1" id="KW-1003">Cell membrane</keyword>
<dbReference type="EMBL" id="JAAITQ010000019">
    <property type="protein sequence ID" value="NSE16890.1"/>
    <property type="molecule type" value="Genomic_DNA"/>
</dbReference>
<evidence type="ECO:0000313" key="10">
    <source>
        <dbReference type="Proteomes" id="UP000768180"/>
    </source>
</evidence>
<keyword evidence="4" id="KW-0564">Palmitate</keyword>
<evidence type="ECO:0000256" key="6">
    <source>
        <dbReference type="SAM" id="SignalP"/>
    </source>
</evidence>
<organism evidence="7 9">
    <name type="scientific">Fusicatenibacter saccharivorans</name>
    <dbReference type="NCBI Taxonomy" id="1150298"/>
    <lineage>
        <taxon>Bacteria</taxon>
        <taxon>Bacillati</taxon>
        <taxon>Bacillota</taxon>
        <taxon>Clostridia</taxon>
        <taxon>Lachnospirales</taxon>
        <taxon>Lachnospiraceae</taxon>
        <taxon>Fusicatenibacter</taxon>
    </lineage>
</organism>
<keyword evidence="3" id="KW-0472">Membrane</keyword>
<dbReference type="Proteomes" id="UP000768180">
    <property type="component" value="Unassembled WGS sequence"/>
</dbReference>
<dbReference type="Pfam" id="PF13416">
    <property type="entry name" value="SBP_bac_8"/>
    <property type="match status" value="1"/>
</dbReference>
<dbReference type="PANTHER" id="PTHR43649">
    <property type="entry name" value="ARABINOSE-BINDING PROTEIN-RELATED"/>
    <property type="match status" value="1"/>
</dbReference>
<evidence type="ECO:0000256" key="3">
    <source>
        <dbReference type="ARBA" id="ARBA00023136"/>
    </source>
</evidence>
<evidence type="ECO:0000256" key="4">
    <source>
        <dbReference type="ARBA" id="ARBA00023139"/>
    </source>
</evidence>
<dbReference type="SUPFAM" id="SSF53850">
    <property type="entry name" value="Periplasmic binding protein-like II"/>
    <property type="match status" value="1"/>
</dbReference>
<dbReference type="GeneID" id="79856664"/>
<evidence type="ECO:0000313" key="8">
    <source>
        <dbReference type="EMBL" id="NSE16890.1"/>
    </source>
</evidence>
<feature type="signal peptide" evidence="6">
    <location>
        <begin position="1"/>
        <end position="22"/>
    </location>
</feature>
<sequence>MKRKAVAAVLTAVMVASMFTGCGSDNGSSSAKSASAASAASAANDTVDEDGKVNGIMYQEGLPLVDEGDYTFSIFCDDSSESGEFIMLDEFKKQTNVDVDLKIYPYETATERLNLDLNSGDYADVIGGWTLSDNAILTYGVNQGVFIPLEDYFEKYCPNISAILDLPGVREKMTAPDGHIYTIPYVCTDTTVGYSPYINTKWLENVGMSMPTTTDEFEAVLKAFKEQDANGNGDASDEIPFSTDPNNKHIEAMAGYFGLPMNKLGIAIQNEKVVYGGVSDTYREFLSWFHKLYAEGLVDVELYTQDSSTWEGKGNQDLYGVSIAYGSNEFTGIPAAEERGDFDSMPVLNTDKDGIWLRDTEGFSVYRTQAVITNKAEHPEIICRWFDNAFALENGIGCNRGPVGVIVNKEDDGYHAIDTTTLSEEDQEKYSWGNLWPQSLPKYLPVDFEFVEEHPMYDEKKATEEAYEANLTKEIIPSYWIDLDKIDTFSDTNTAIKDFFEQQQAQFVCGELDIDNDADWQAYVDGMYSLGLEDWVATQGIEEIAK</sequence>
<dbReference type="AlphaFoldDB" id="A0A174GF32"/>
<evidence type="ECO:0000256" key="1">
    <source>
        <dbReference type="ARBA" id="ARBA00022475"/>
    </source>
</evidence>
<dbReference type="InterPro" id="IPR006059">
    <property type="entry name" value="SBP"/>
</dbReference>
<evidence type="ECO:0000313" key="9">
    <source>
        <dbReference type="Proteomes" id="UP000095709"/>
    </source>
</evidence>
<name>A0A174GF32_9FIRM</name>
<keyword evidence="5 7" id="KW-0449">Lipoprotein</keyword>
<keyword evidence="10" id="KW-1185">Reference proteome</keyword>
<protein>
    <submittedName>
        <fullName evidence="8">Extracellular solute-binding protein</fullName>
    </submittedName>
    <submittedName>
        <fullName evidence="7">Lipoprotein lplA</fullName>
    </submittedName>
</protein>
<evidence type="ECO:0000313" key="7">
    <source>
        <dbReference type="EMBL" id="CUO61152.1"/>
    </source>
</evidence>
<evidence type="ECO:0000256" key="2">
    <source>
        <dbReference type="ARBA" id="ARBA00022729"/>
    </source>
</evidence>
<feature type="chain" id="PRO_5039670118" evidence="6">
    <location>
        <begin position="23"/>
        <end position="546"/>
    </location>
</feature>
<dbReference type="RefSeq" id="WP_055264780.1">
    <property type="nucleotide sequence ID" value="NZ_CABJFB010000025.1"/>
</dbReference>
<proteinExistence type="predicted"/>
<dbReference type="PROSITE" id="PS51257">
    <property type="entry name" value="PROKAR_LIPOPROTEIN"/>
    <property type="match status" value="1"/>
</dbReference>
<gene>
    <name evidence="7" type="primary">lipO_1</name>
    <name evidence="7" type="ORF">ERS852498_00033</name>
    <name evidence="8" type="ORF">G5B05_10815</name>
</gene>
<dbReference type="EMBL" id="CZAL01000001">
    <property type="protein sequence ID" value="CUO61152.1"/>
    <property type="molecule type" value="Genomic_DNA"/>
</dbReference>
<reference evidence="8" key="3">
    <citation type="submission" date="2020-02" db="EMBL/GenBank/DDBJ databases">
        <authorList>
            <person name="Littmann E."/>
            <person name="Sorbara M."/>
        </authorList>
    </citation>
    <scope>NUCLEOTIDE SEQUENCE</scope>
    <source>
        <strain evidence="8">MSK.14.54</strain>
    </source>
</reference>
<dbReference type="InterPro" id="IPR050490">
    <property type="entry name" value="Bact_solute-bd_prot1"/>
</dbReference>
<evidence type="ECO:0000256" key="5">
    <source>
        <dbReference type="ARBA" id="ARBA00023288"/>
    </source>
</evidence>